<dbReference type="eggNOG" id="COG0438">
    <property type="taxonomic scope" value="Bacteria"/>
</dbReference>
<dbReference type="PANTHER" id="PTHR12526">
    <property type="entry name" value="GLYCOSYLTRANSFERASE"/>
    <property type="match status" value="1"/>
</dbReference>
<name>L0DDK7_SINAD</name>
<dbReference type="GO" id="GO:0016757">
    <property type="term" value="F:glycosyltransferase activity"/>
    <property type="evidence" value="ECO:0007669"/>
    <property type="project" value="UniProtKB-ARBA"/>
</dbReference>
<organism evidence="2 3">
    <name type="scientific">Singulisphaera acidiphila (strain ATCC BAA-1392 / DSM 18658 / VKM B-2454 / MOB10)</name>
    <dbReference type="NCBI Taxonomy" id="886293"/>
    <lineage>
        <taxon>Bacteria</taxon>
        <taxon>Pseudomonadati</taxon>
        <taxon>Planctomycetota</taxon>
        <taxon>Planctomycetia</taxon>
        <taxon>Isosphaerales</taxon>
        <taxon>Isosphaeraceae</taxon>
        <taxon>Singulisphaera</taxon>
    </lineage>
</organism>
<dbReference type="Gene3D" id="3.40.50.2000">
    <property type="entry name" value="Glycogen Phosphorylase B"/>
    <property type="match status" value="2"/>
</dbReference>
<gene>
    <name evidence="2" type="ordered locus">Sinac_3181</name>
</gene>
<reference evidence="2 3" key="1">
    <citation type="submission" date="2012-02" db="EMBL/GenBank/DDBJ databases">
        <title>Complete sequence of chromosome of Singulisphaera acidiphila DSM 18658.</title>
        <authorList>
            <consortium name="US DOE Joint Genome Institute (JGI-PGF)"/>
            <person name="Lucas S."/>
            <person name="Copeland A."/>
            <person name="Lapidus A."/>
            <person name="Glavina del Rio T."/>
            <person name="Dalin E."/>
            <person name="Tice H."/>
            <person name="Bruce D."/>
            <person name="Goodwin L."/>
            <person name="Pitluck S."/>
            <person name="Peters L."/>
            <person name="Ovchinnikova G."/>
            <person name="Chertkov O."/>
            <person name="Kyrpides N."/>
            <person name="Mavromatis K."/>
            <person name="Ivanova N."/>
            <person name="Brettin T."/>
            <person name="Detter J.C."/>
            <person name="Han C."/>
            <person name="Larimer F."/>
            <person name="Land M."/>
            <person name="Hauser L."/>
            <person name="Markowitz V."/>
            <person name="Cheng J.-F."/>
            <person name="Hugenholtz P."/>
            <person name="Woyke T."/>
            <person name="Wu D."/>
            <person name="Tindall B."/>
            <person name="Pomrenke H."/>
            <person name="Brambilla E."/>
            <person name="Klenk H.-P."/>
            <person name="Eisen J.A."/>
        </authorList>
    </citation>
    <scope>NUCLEOTIDE SEQUENCE [LARGE SCALE GENOMIC DNA]</scope>
    <source>
        <strain evidence="3">ATCC BAA-1392 / DSM 18658 / VKM B-2454 / MOB10</strain>
    </source>
</reference>
<dbReference type="SUPFAM" id="SSF53756">
    <property type="entry name" value="UDP-Glycosyltransferase/glycogen phosphorylase"/>
    <property type="match status" value="1"/>
</dbReference>
<keyword evidence="3" id="KW-1185">Reference proteome</keyword>
<dbReference type="InterPro" id="IPR028098">
    <property type="entry name" value="Glyco_trans_4-like_N"/>
</dbReference>
<dbReference type="EMBL" id="CP003364">
    <property type="protein sequence ID" value="AGA27454.1"/>
    <property type="molecule type" value="Genomic_DNA"/>
</dbReference>
<evidence type="ECO:0000313" key="2">
    <source>
        <dbReference type="EMBL" id="AGA27454.1"/>
    </source>
</evidence>
<dbReference type="Pfam" id="PF13692">
    <property type="entry name" value="Glyco_trans_1_4"/>
    <property type="match status" value="1"/>
</dbReference>
<dbReference type="RefSeq" id="WP_015246600.1">
    <property type="nucleotide sequence ID" value="NC_019892.1"/>
</dbReference>
<dbReference type="AlphaFoldDB" id="L0DDK7"/>
<accession>L0DDK7</accession>
<proteinExistence type="predicted"/>
<dbReference type="Pfam" id="PF13439">
    <property type="entry name" value="Glyco_transf_4"/>
    <property type="match status" value="1"/>
</dbReference>
<dbReference type="Proteomes" id="UP000010798">
    <property type="component" value="Chromosome"/>
</dbReference>
<dbReference type="STRING" id="886293.Sinac_3181"/>
<sequence length="397" mass="43447">MQTLARRLETAERQPWPDQPIPITLVITDLDVGGAERALVALATRLDRRRWQPSVIAIGADGALVEPLRAAAVETECLDADRRRPLQAVRRLARALGDRSPRIVQSFMFHANIASRFASVLAGVPWLVGGIRVAEHQKRWHLNFERWTSGLSLGSVCVSQGVHDHLRDVGGADPARLTVIPNGIDPLPYDTAVACSRESLGVPADAPLALCIGRLDVQKGLPFLLDAAERVIAARPDWHLVMVGDGSERDQLHQRTAENQALADRVHWLGRRDDIPSLLKAADLLVLASLWEGMPNVILEAMAARRAVVATAVEGSNELVIPGQTGWLVPPGDPDRLGQALLDALTDSGRLCRYGETGRTLVETNYTTQRVVESYERLWGGILGLDPRNLTTENNEN</sequence>
<evidence type="ECO:0000259" key="1">
    <source>
        <dbReference type="Pfam" id="PF13439"/>
    </source>
</evidence>
<feature type="domain" description="Glycosyltransferase subfamily 4-like N-terminal" evidence="1">
    <location>
        <begin position="32"/>
        <end position="186"/>
    </location>
</feature>
<dbReference type="OrthoDB" id="9804196at2"/>
<dbReference type="KEGG" id="saci:Sinac_3181"/>
<keyword evidence="2" id="KW-0808">Transferase</keyword>
<dbReference type="HOGENOM" id="CLU_009583_0_3_0"/>
<evidence type="ECO:0000313" key="3">
    <source>
        <dbReference type="Proteomes" id="UP000010798"/>
    </source>
</evidence>
<protein>
    <submittedName>
        <fullName evidence="2">Glycosyltransferase</fullName>
    </submittedName>
</protein>